<feature type="compositionally biased region" description="Polar residues" evidence="1">
    <location>
        <begin position="273"/>
        <end position="282"/>
    </location>
</feature>
<feature type="region of interest" description="Disordered" evidence="1">
    <location>
        <begin position="238"/>
        <end position="290"/>
    </location>
</feature>
<evidence type="ECO:0000313" key="3">
    <source>
        <dbReference type="Proteomes" id="UP001552299"/>
    </source>
</evidence>
<reference evidence="2 3" key="1">
    <citation type="journal article" date="2024" name="Plant Biotechnol. J.">
        <title>Dendrobium thyrsiflorum genome and its molecular insights into genes involved in important horticultural traits.</title>
        <authorList>
            <person name="Chen B."/>
            <person name="Wang J.Y."/>
            <person name="Zheng P.J."/>
            <person name="Li K.L."/>
            <person name="Liang Y.M."/>
            <person name="Chen X.F."/>
            <person name="Zhang C."/>
            <person name="Zhao X."/>
            <person name="He X."/>
            <person name="Zhang G.Q."/>
            <person name="Liu Z.J."/>
            <person name="Xu Q."/>
        </authorList>
    </citation>
    <scope>NUCLEOTIDE SEQUENCE [LARGE SCALE GENOMIC DNA]</scope>
    <source>
        <strain evidence="2">GZMU011</strain>
    </source>
</reference>
<gene>
    <name evidence="2" type="ORF">M5K25_007211</name>
</gene>
<protein>
    <submittedName>
        <fullName evidence="2">Uncharacterized protein</fullName>
    </submittedName>
</protein>
<sequence>MADPEVDHGFLYDVHERIDVLRSPYFDPYPGWNLTVGGYLNWIRYQLAWAVEDLLPTGRWTIIGRRPPLPPPPPPSLSLRISVCTPEGLVMPTADHRPSLAAIPIPSTTLHPTSPSRLPLHQSPPGKPCMGDPDVDHGFLYYDQGRVDLLGSPFFDVEFGNDRTADEYVDRIIYQLSLAIEDRIPPGRWYIVGPPPISPDPATSPAATTIRATDTQGELTDFRRQTGERLDNIERFGNPAIYTPSRPHSPYGEDTRNEFGPPRKPYPAIPIPSTTLHPTSPSRLPLHQSPPGKPCMGDPDIDHGFLYDDQGRVDLLGSPFFDVEFGNDRTADKYVDRIIYQLSLAIEDRIPPGRWNIVGAPPTSPDPATSPAATTIRATCLLVASLSLLAIFLR</sequence>
<dbReference type="EMBL" id="JANQDX010000006">
    <property type="protein sequence ID" value="KAL0923166.1"/>
    <property type="molecule type" value="Genomic_DNA"/>
</dbReference>
<organism evidence="2 3">
    <name type="scientific">Dendrobium thyrsiflorum</name>
    <name type="common">Pinecone-like raceme dendrobium</name>
    <name type="synonym">Orchid</name>
    <dbReference type="NCBI Taxonomy" id="117978"/>
    <lineage>
        <taxon>Eukaryota</taxon>
        <taxon>Viridiplantae</taxon>
        <taxon>Streptophyta</taxon>
        <taxon>Embryophyta</taxon>
        <taxon>Tracheophyta</taxon>
        <taxon>Spermatophyta</taxon>
        <taxon>Magnoliopsida</taxon>
        <taxon>Liliopsida</taxon>
        <taxon>Asparagales</taxon>
        <taxon>Orchidaceae</taxon>
        <taxon>Epidendroideae</taxon>
        <taxon>Malaxideae</taxon>
        <taxon>Dendrobiinae</taxon>
        <taxon>Dendrobium</taxon>
    </lineage>
</organism>
<accession>A0ABD0VKL6</accession>
<proteinExistence type="predicted"/>
<evidence type="ECO:0000313" key="2">
    <source>
        <dbReference type="EMBL" id="KAL0923166.1"/>
    </source>
</evidence>
<dbReference type="AlphaFoldDB" id="A0ABD0VKL6"/>
<dbReference type="Proteomes" id="UP001552299">
    <property type="component" value="Unassembled WGS sequence"/>
</dbReference>
<name>A0ABD0VKL6_DENTH</name>
<comment type="caution">
    <text evidence="2">The sequence shown here is derived from an EMBL/GenBank/DDBJ whole genome shotgun (WGS) entry which is preliminary data.</text>
</comment>
<evidence type="ECO:0000256" key="1">
    <source>
        <dbReference type="SAM" id="MobiDB-lite"/>
    </source>
</evidence>
<keyword evidence="3" id="KW-1185">Reference proteome</keyword>